<accession>A0A1J5PXV1</accession>
<organism evidence="1">
    <name type="scientific">mine drainage metagenome</name>
    <dbReference type="NCBI Taxonomy" id="410659"/>
    <lineage>
        <taxon>unclassified sequences</taxon>
        <taxon>metagenomes</taxon>
        <taxon>ecological metagenomes</taxon>
    </lineage>
</organism>
<evidence type="ECO:0000313" key="1">
    <source>
        <dbReference type="EMBL" id="OIQ76326.1"/>
    </source>
</evidence>
<proteinExistence type="predicted"/>
<dbReference type="EMBL" id="MLJW01001898">
    <property type="protein sequence ID" value="OIQ76326.1"/>
    <property type="molecule type" value="Genomic_DNA"/>
</dbReference>
<comment type="caution">
    <text evidence="1">The sequence shown here is derived from an EMBL/GenBank/DDBJ whole genome shotgun (WGS) entry which is preliminary data.</text>
</comment>
<dbReference type="AntiFam" id="ANF00077">
    <property type="entry name" value="Shadow ORF (opposite AtoC)"/>
</dbReference>
<gene>
    <name evidence="1" type="ORF">GALL_419930</name>
</gene>
<dbReference type="AlphaFoldDB" id="A0A1J5PXV1"/>
<dbReference type="AntiFam" id="ANF00203">
    <property type="entry name" value="Shadow ORF (opposite algB)"/>
</dbReference>
<reference evidence="1" key="1">
    <citation type="submission" date="2016-10" db="EMBL/GenBank/DDBJ databases">
        <title>Sequence of Gallionella enrichment culture.</title>
        <authorList>
            <person name="Poehlein A."/>
            <person name="Muehling M."/>
            <person name="Daniel R."/>
        </authorList>
    </citation>
    <scope>NUCLEOTIDE SEQUENCE</scope>
</reference>
<protein>
    <submittedName>
        <fullName evidence="1">Uncharacterized protein</fullName>
    </submittedName>
</protein>
<sequence>MLAQALHRIRVQPQAGSGTVAANVGQQRIDQHRQVVEPLAQGRQRHPDHIEPVVQILPELALRHHLVQIAVGGADQAHIHRHFSGFADRAHPALLHGAQQLGLHRQRQFADFVEKQRPPLRRREKAGVIGRRPGERTLAITEKFGFEQMLGNGAAVHRNERARGARAALVHGARGQLLARTRFTVDQNRRHATRHPEQGLLDREHHRRLADHALQRRAERRLGRHRRGLHRGMHRATQRSQIDRLGEVIEGPRLERSDRIAGAAIGGDHDGLFAASRLRFEPVQQFQPLSVRQAHVGEHQRIVPLHEVRTGLREVLCNVDQPALAH</sequence>
<name>A0A1J5PXV1_9ZZZZ</name>